<evidence type="ECO:0000256" key="2">
    <source>
        <dbReference type="SAM" id="Phobius"/>
    </source>
</evidence>
<gene>
    <name evidence="3" type="ORF">ACFFTL_19660</name>
</gene>
<feature type="compositionally biased region" description="Low complexity" evidence="1">
    <location>
        <begin position="115"/>
        <end position="172"/>
    </location>
</feature>
<sequence length="224" mass="22492">MENWREGARSGHTHEWNDVTVQLDGLGRQLSELPAEPGAPEGSDGPVFVDESGRRSKTFRRLGWVLAAVCACYAVTLVVALLGGNSTAPWLPLSGQKQHKKANEVRTPPTPSGSAETVVPVGAAPGATAAHPAADIRAKPSGSAGSGAPSASASASGKAPSKPTAGATHTGDTTGGGTKPTPATSASEPPANTTTPPVDPGPTQTPTPPVESPDPPAQEQEGTH</sequence>
<keyword evidence="2" id="KW-0812">Transmembrane</keyword>
<evidence type="ECO:0000313" key="4">
    <source>
        <dbReference type="Proteomes" id="UP001589710"/>
    </source>
</evidence>
<feature type="region of interest" description="Disordered" evidence="1">
    <location>
        <begin position="93"/>
        <end position="224"/>
    </location>
</feature>
<feature type="compositionally biased region" description="Pro residues" evidence="1">
    <location>
        <begin position="197"/>
        <end position="216"/>
    </location>
</feature>
<reference evidence="3 4" key="1">
    <citation type="submission" date="2024-09" db="EMBL/GenBank/DDBJ databases">
        <authorList>
            <person name="Sun Q."/>
            <person name="Mori K."/>
        </authorList>
    </citation>
    <scope>NUCLEOTIDE SEQUENCE [LARGE SCALE GENOMIC DNA]</scope>
    <source>
        <strain evidence="3 4">JCM 3331</strain>
    </source>
</reference>
<feature type="transmembrane region" description="Helical" evidence="2">
    <location>
        <begin position="62"/>
        <end position="84"/>
    </location>
</feature>
<feature type="region of interest" description="Disordered" evidence="1">
    <location>
        <begin position="31"/>
        <end position="51"/>
    </location>
</feature>
<feature type="compositionally biased region" description="Low complexity" evidence="1">
    <location>
        <begin position="179"/>
        <end position="196"/>
    </location>
</feature>
<dbReference type="Proteomes" id="UP001589710">
    <property type="component" value="Unassembled WGS sequence"/>
</dbReference>
<name>A0ABV5R9C7_9ACTN</name>
<evidence type="ECO:0008006" key="5">
    <source>
        <dbReference type="Google" id="ProtNLM"/>
    </source>
</evidence>
<evidence type="ECO:0000313" key="3">
    <source>
        <dbReference type="EMBL" id="MFB9574443.1"/>
    </source>
</evidence>
<accession>A0ABV5R9C7</accession>
<dbReference type="RefSeq" id="WP_345517835.1">
    <property type="nucleotide sequence ID" value="NZ_BAAAXD010000045.1"/>
</dbReference>
<keyword evidence="2" id="KW-1133">Transmembrane helix</keyword>
<comment type="caution">
    <text evidence="3">The sequence shown here is derived from an EMBL/GenBank/DDBJ whole genome shotgun (WGS) entry which is preliminary data.</text>
</comment>
<protein>
    <recommendedName>
        <fullName evidence="5">Translation initiation factor IF-2</fullName>
    </recommendedName>
</protein>
<keyword evidence="2" id="KW-0472">Membrane</keyword>
<organism evidence="3 4">
    <name type="scientific">Streptomyces yanii</name>
    <dbReference type="NCBI Taxonomy" id="78510"/>
    <lineage>
        <taxon>Bacteria</taxon>
        <taxon>Bacillati</taxon>
        <taxon>Actinomycetota</taxon>
        <taxon>Actinomycetes</taxon>
        <taxon>Kitasatosporales</taxon>
        <taxon>Streptomycetaceae</taxon>
        <taxon>Streptomyces</taxon>
    </lineage>
</organism>
<dbReference type="EMBL" id="JBHMCG010000097">
    <property type="protein sequence ID" value="MFB9574443.1"/>
    <property type="molecule type" value="Genomic_DNA"/>
</dbReference>
<evidence type="ECO:0000256" key="1">
    <source>
        <dbReference type="SAM" id="MobiDB-lite"/>
    </source>
</evidence>
<keyword evidence="4" id="KW-1185">Reference proteome</keyword>
<proteinExistence type="predicted"/>